<evidence type="ECO:0000256" key="1">
    <source>
        <dbReference type="PROSITE-ProRule" id="PRU00461"/>
    </source>
</evidence>
<dbReference type="SUPFAM" id="SSF63825">
    <property type="entry name" value="YWTD domain"/>
    <property type="match status" value="2"/>
</dbReference>
<feature type="compositionally biased region" description="Low complexity" evidence="2">
    <location>
        <begin position="479"/>
        <end position="577"/>
    </location>
</feature>
<proteinExistence type="predicted"/>
<evidence type="ECO:0000256" key="2">
    <source>
        <dbReference type="SAM" id="MobiDB-lite"/>
    </source>
</evidence>
<dbReference type="AlphaFoldDB" id="A0A9D4ICB7"/>
<evidence type="ECO:0000256" key="3">
    <source>
        <dbReference type="SAM" id="Phobius"/>
    </source>
</evidence>
<feature type="domain" description="EGF-like" evidence="4">
    <location>
        <begin position="430"/>
        <end position="469"/>
    </location>
</feature>
<dbReference type="PANTHER" id="PTHR46513">
    <property type="entry name" value="VITELLOGENIN RECEPTOR-LIKE PROTEIN-RELATED-RELATED"/>
    <property type="match status" value="1"/>
</dbReference>
<feature type="region of interest" description="Disordered" evidence="2">
    <location>
        <begin position="479"/>
        <end position="608"/>
    </location>
</feature>
<feature type="repeat" description="LDL-receptor class B" evidence="1">
    <location>
        <begin position="292"/>
        <end position="335"/>
    </location>
</feature>
<dbReference type="SMART" id="SM00181">
    <property type="entry name" value="EGF"/>
    <property type="match status" value="2"/>
</dbReference>
<evidence type="ECO:0000313" key="6">
    <source>
        <dbReference type="Proteomes" id="UP000828390"/>
    </source>
</evidence>
<dbReference type="Gene3D" id="2.120.10.30">
    <property type="entry name" value="TolB, C-terminal domain"/>
    <property type="match status" value="2"/>
</dbReference>
<reference evidence="5" key="1">
    <citation type="journal article" date="2019" name="bioRxiv">
        <title>The Genome of the Zebra Mussel, Dreissena polymorpha: A Resource for Invasive Species Research.</title>
        <authorList>
            <person name="McCartney M.A."/>
            <person name="Auch B."/>
            <person name="Kono T."/>
            <person name="Mallez S."/>
            <person name="Zhang Y."/>
            <person name="Obille A."/>
            <person name="Becker A."/>
            <person name="Abrahante J.E."/>
            <person name="Garbe J."/>
            <person name="Badalamenti J.P."/>
            <person name="Herman A."/>
            <person name="Mangelson H."/>
            <person name="Liachko I."/>
            <person name="Sullivan S."/>
            <person name="Sone E.D."/>
            <person name="Koren S."/>
            <person name="Silverstein K.A.T."/>
            <person name="Beckman K.B."/>
            <person name="Gohl D.M."/>
        </authorList>
    </citation>
    <scope>NUCLEOTIDE SEQUENCE</scope>
    <source>
        <strain evidence="5">Duluth1</strain>
        <tissue evidence="5">Whole animal</tissue>
    </source>
</reference>
<name>A0A9D4ICB7_DREPO</name>
<dbReference type="PANTHER" id="PTHR46513:SF41">
    <property type="entry name" value="LOW-DENSITY LIPOPROTEIN RECEPTOR-RELATED PROTEIN"/>
    <property type="match status" value="1"/>
</dbReference>
<keyword evidence="3" id="KW-0812">Transmembrane</keyword>
<dbReference type="PROSITE" id="PS51120">
    <property type="entry name" value="LDLRB"/>
    <property type="match status" value="1"/>
</dbReference>
<dbReference type="EMBL" id="JAIWYP010000009">
    <property type="protein sequence ID" value="KAH3770061.1"/>
    <property type="molecule type" value="Genomic_DNA"/>
</dbReference>
<accession>A0A9D4ICB7</accession>
<organism evidence="5 6">
    <name type="scientific">Dreissena polymorpha</name>
    <name type="common">Zebra mussel</name>
    <name type="synonym">Mytilus polymorpha</name>
    <dbReference type="NCBI Taxonomy" id="45954"/>
    <lineage>
        <taxon>Eukaryota</taxon>
        <taxon>Metazoa</taxon>
        <taxon>Spiralia</taxon>
        <taxon>Lophotrochozoa</taxon>
        <taxon>Mollusca</taxon>
        <taxon>Bivalvia</taxon>
        <taxon>Autobranchia</taxon>
        <taxon>Heteroconchia</taxon>
        <taxon>Euheterodonta</taxon>
        <taxon>Imparidentia</taxon>
        <taxon>Neoheterodontei</taxon>
        <taxon>Myida</taxon>
        <taxon>Dreissenoidea</taxon>
        <taxon>Dreissenidae</taxon>
        <taxon>Dreissena</taxon>
    </lineage>
</organism>
<feature type="compositionally biased region" description="Polar residues" evidence="2">
    <location>
        <begin position="583"/>
        <end position="597"/>
    </location>
</feature>
<comment type="caution">
    <text evidence="5">The sequence shown here is derived from an EMBL/GenBank/DDBJ whole genome shotgun (WGS) entry which is preliminary data.</text>
</comment>
<dbReference type="SUPFAM" id="SSF57196">
    <property type="entry name" value="EGF/Laminin"/>
    <property type="match status" value="1"/>
</dbReference>
<feature type="domain" description="EGF-like" evidence="4">
    <location>
        <begin position="118"/>
        <end position="155"/>
    </location>
</feature>
<feature type="transmembrane region" description="Helical" evidence="3">
    <location>
        <begin position="646"/>
        <end position="671"/>
    </location>
</feature>
<dbReference type="CDD" id="cd00054">
    <property type="entry name" value="EGF_CA"/>
    <property type="match status" value="1"/>
</dbReference>
<dbReference type="InterPro" id="IPR050778">
    <property type="entry name" value="Cueball_EGF_LRP_Nidogen"/>
</dbReference>
<dbReference type="Pfam" id="PF14670">
    <property type="entry name" value="FXa_inhibition"/>
    <property type="match status" value="1"/>
</dbReference>
<sequence>MHGTGITTIVNATFLLNPSDITVDMQNNRIYIIDKNGIKTVDLDGSNLATIEVSGFNTILPLNIHVYKNHLFVSDEAKEKLIVSLTDSGKIINKLDSLRDVTDISTVDDTDQADQNGACDVNNGGCEQICNPLGRTRICQCGFGFSMDDNRETCSKSPFSDNFMYVIDITHSKIYQMSLLDSGVRAFDVGTTLSPTGLVYNPRRRKLIWGDSDSIISAYTNGSGYSVFMNLGVFNSRPGRLMLDMSTGNIYYISSASIGFTGIAVLSRDGQHRKLISELSTPKALAIDPMKGYLFWTTQSISSSVLKRANMDGTNSVVLKRNLGWPNGIAIDTAANKLYVTDGQTNVIYRCGYDVDTCVQYHEDPDAHLMDIKLLGDFLYYSAWNKLYITKLHKANNNDVASFASHPELGKLDAIEIYSSFLVPVNVETGCSSNNGRGACSTFCHPTPGGYTCGCPDGEQLLYDGKTCPSGTTAVTTTSTTITTTLPPTTSSPTTALSTTTQLTTVPSTTTRPSTVPPTTTQLTTVPPTTTRPTTVPPKTTSTTRPTTIPPTTTKRTTVPPTTSSTSRPTTILPTTTGPATERPNTTTSSEPTDVQPTTATTSRHTTSNTETVFTISKSTIGLEKSNKADELENNIPEHSSSKAQYIGAAVGSALGIIAIAVFVRTVYTWLRCKVRWQIWRNNYREWQDSRTNLASDEYQSDQSSFEISA</sequence>
<dbReference type="InterPro" id="IPR000742">
    <property type="entry name" value="EGF"/>
</dbReference>
<keyword evidence="3" id="KW-0472">Membrane</keyword>
<keyword evidence="6" id="KW-1185">Reference proteome</keyword>
<dbReference type="InterPro" id="IPR000033">
    <property type="entry name" value="LDLR_classB_rpt"/>
</dbReference>
<gene>
    <name evidence="5" type="ORF">DPMN_171340</name>
</gene>
<evidence type="ECO:0000259" key="4">
    <source>
        <dbReference type="SMART" id="SM00181"/>
    </source>
</evidence>
<dbReference type="Proteomes" id="UP000828390">
    <property type="component" value="Unassembled WGS sequence"/>
</dbReference>
<dbReference type="Pfam" id="PF00058">
    <property type="entry name" value="Ldl_recept_b"/>
    <property type="match status" value="1"/>
</dbReference>
<evidence type="ECO:0000313" key="5">
    <source>
        <dbReference type="EMBL" id="KAH3770061.1"/>
    </source>
</evidence>
<keyword evidence="3" id="KW-1133">Transmembrane helix</keyword>
<dbReference type="SMART" id="SM00135">
    <property type="entry name" value="LY"/>
    <property type="match status" value="4"/>
</dbReference>
<feature type="compositionally biased region" description="Low complexity" evidence="2">
    <location>
        <begin position="598"/>
        <end position="608"/>
    </location>
</feature>
<reference evidence="5" key="2">
    <citation type="submission" date="2020-11" db="EMBL/GenBank/DDBJ databases">
        <authorList>
            <person name="McCartney M.A."/>
            <person name="Auch B."/>
            <person name="Kono T."/>
            <person name="Mallez S."/>
            <person name="Becker A."/>
            <person name="Gohl D.M."/>
            <person name="Silverstein K.A.T."/>
            <person name="Koren S."/>
            <person name="Bechman K.B."/>
            <person name="Herman A."/>
            <person name="Abrahante J.E."/>
            <person name="Garbe J."/>
        </authorList>
    </citation>
    <scope>NUCLEOTIDE SEQUENCE</scope>
    <source>
        <strain evidence="5">Duluth1</strain>
        <tissue evidence="5">Whole animal</tissue>
    </source>
</reference>
<protein>
    <recommendedName>
        <fullName evidence="4">EGF-like domain-containing protein</fullName>
    </recommendedName>
</protein>
<dbReference type="InterPro" id="IPR011042">
    <property type="entry name" value="6-blade_b-propeller_TolB-like"/>
</dbReference>